<evidence type="ECO:0000313" key="4">
    <source>
        <dbReference type="Proteomes" id="UP001271007"/>
    </source>
</evidence>
<keyword evidence="2" id="KW-0812">Transmembrane</keyword>
<evidence type="ECO:0000256" key="1">
    <source>
        <dbReference type="SAM" id="MobiDB-lite"/>
    </source>
</evidence>
<evidence type="ECO:0000256" key="2">
    <source>
        <dbReference type="SAM" id="Phobius"/>
    </source>
</evidence>
<dbReference type="SUPFAM" id="SSF53474">
    <property type="entry name" value="alpha/beta-Hydrolases"/>
    <property type="match status" value="1"/>
</dbReference>
<feature type="compositionally biased region" description="Basic and acidic residues" evidence="1">
    <location>
        <begin position="1"/>
        <end position="20"/>
    </location>
</feature>
<keyword evidence="2" id="KW-0472">Membrane</keyword>
<organism evidence="3 4">
    <name type="scientific">Extremus antarcticus</name>
    <dbReference type="NCBI Taxonomy" id="702011"/>
    <lineage>
        <taxon>Eukaryota</taxon>
        <taxon>Fungi</taxon>
        <taxon>Dikarya</taxon>
        <taxon>Ascomycota</taxon>
        <taxon>Pezizomycotina</taxon>
        <taxon>Dothideomycetes</taxon>
        <taxon>Dothideomycetidae</taxon>
        <taxon>Mycosphaerellales</taxon>
        <taxon>Extremaceae</taxon>
        <taxon>Extremus</taxon>
    </lineage>
</organism>
<keyword evidence="2" id="KW-1133">Transmembrane helix</keyword>
<dbReference type="EMBL" id="JAWDJX010000012">
    <property type="protein sequence ID" value="KAK3054465.1"/>
    <property type="molecule type" value="Genomic_DNA"/>
</dbReference>
<gene>
    <name evidence="3" type="ORF">LTR09_004734</name>
</gene>
<feature type="transmembrane region" description="Helical" evidence="2">
    <location>
        <begin position="123"/>
        <end position="142"/>
    </location>
</feature>
<feature type="region of interest" description="Disordered" evidence="1">
    <location>
        <begin position="1"/>
        <end position="39"/>
    </location>
</feature>
<dbReference type="AlphaFoldDB" id="A0AAJ0GDV6"/>
<feature type="transmembrane region" description="Helical" evidence="2">
    <location>
        <begin position="91"/>
        <end position="111"/>
    </location>
</feature>
<evidence type="ECO:0008006" key="5">
    <source>
        <dbReference type="Google" id="ProtNLM"/>
    </source>
</evidence>
<dbReference type="Pfam" id="PF10329">
    <property type="entry name" value="DUF2417"/>
    <property type="match status" value="1"/>
</dbReference>
<accession>A0AAJ0GDV6</accession>
<name>A0AAJ0GDV6_9PEZI</name>
<comment type="caution">
    <text evidence="3">The sequence shown here is derived from an EMBL/GenBank/DDBJ whole genome shotgun (WGS) entry which is preliminary data.</text>
</comment>
<proteinExistence type="predicted"/>
<dbReference type="Proteomes" id="UP001271007">
    <property type="component" value="Unassembled WGS sequence"/>
</dbReference>
<dbReference type="Gene3D" id="3.40.50.1820">
    <property type="entry name" value="alpha/beta hydrolase"/>
    <property type="match status" value="1"/>
</dbReference>
<dbReference type="InterPro" id="IPR019431">
    <property type="entry name" value="DUF2417"/>
</dbReference>
<feature type="transmembrane region" description="Helical" evidence="2">
    <location>
        <begin position="58"/>
        <end position="79"/>
    </location>
</feature>
<feature type="transmembrane region" description="Helical" evidence="2">
    <location>
        <begin position="154"/>
        <end position="174"/>
    </location>
</feature>
<evidence type="ECO:0000313" key="3">
    <source>
        <dbReference type="EMBL" id="KAK3054465.1"/>
    </source>
</evidence>
<dbReference type="InterPro" id="IPR029058">
    <property type="entry name" value="AB_hydrolase_fold"/>
</dbReference>
<keyword evidence="4" id="KW-1185">Reference proteome</keyword>
<protein>
    <recommendedName>
        <fullName evidence="5">Mitochondrial integral membrane protein</fullName>
    </recommendedName>
</protein>
<sequence length="529" mass="58935">MAPRDPEDSRREPTERDRLLPDQQQNRNNHGRSDGYLDPDDPAVSPYNLFAVRAARGFTVLFLAISFIWWVLLFVSIFISPPGLHTRGSGFTDFAFTTLTTGLLLLSLLFFSEPSLAMRVCQSTIAVLLLVDLIIIVTVPQIRGQEGPPGIASVVWTTLMAAYCVFTDRLVAWGKKEEEERLTGRPESRRTLKQWLAVLAATIFLVIYIIIAILMTAALIIRSRDATLEMEGKRYWVDDDKYQVHLACIGDDKSSHGNSSTPTILLESAESPLEYDLEHWAYAAWNNGTIDRYCYWDRPGYAWSDNAPSPHSAGMSAENLADALAQAGEQGPFILVSAGYGSIVGRIFASRKSDKILGIMLIDPLHESYLSDVGSPTRGFFLWGYGIISPLGIRRIIGALFQGRTREDRVYGKDADQTGKLIKARLQENLVAQSLTKSEISTARSIQDKDTPLVVVSSGIKTGKSEEWGHNQKEATKITDNLLSWDVVNKAPHYVWQTYDGRKVMEKRLKQLVKAAAASSPFTEEVAEE</sequence>
<feature type="transmembrane region" description="Helical" evidence="2">
    <location>
        <begin position="195"/>
        <end position="221"/>
    </location>
</feature>
<reference evidence="3" key="1">
    <citation type="submission" date="2023-04" db="EMBL/GenBank/DDBJ databases">
        <title>Black Yeasts Isolated from many extreme environments.</title>
        <authorList>
            <person name="Coleine C."/>
            <person name="Stajich J.E."/>
            <person name="Selbmann L."/>
        </authorList>
    </citation>
    <scope>NUCLEOTIDE SEQUENCE</scope>
    <source>
        <strain evidence="3">CCFEE 5312</strain>
    </source>
</reference>